<name>A0ABT2I606_9SPHN</name>
<feature type="domain" description="Ketopantoate reductase N-terminal" evidence="1">
    <location>
        <begin position="6"/>
        <end position="139"/>
    </location>
</feature>
<dbReference type="Proteomes" id="UP001165583">
    <property type="component" value="Unassembled WGS sequence"/>
</dbReference>
<dbReference type="Pfam" id="PF02558">
    <property type="entry name" value="ApbA"/>
    <property type="match status" value="1"/>
</dbReference>
<reference evidence="2" key="1">
    <citation type="submission" date="2022-09" db="EMBL/GenBank/DDBJ databases">
        <title>Novosphingobium sp. Nov., a polycyclic aromatic hydrocarbon-degrading bacterium isolated form mangrove sediments in HongKong.</title>
        <authorList>
            <person name="Hu Z."/>
        </authorList>
    </citation>
    <scope>NUCLEOTIDE SEQUENCE</scope>
    <source>
        <strain evidence="2">HK4-1</strain>
    </source>
</reference>
<dbReference type="Gene3D" id="3.40.50.720">
    <property type="entry name" value="NAD(P)-binding Rossmann-like Domain"/>
    <property type="match status" value="1"/>
</dbReference>
<dbReference type="RefSeq" id="WP_260046288.1">
    <property type="nucleotide sequence ID" value="NZ_JANZXA010000007.1"/>
</dbReference>
<sequence length="337" mass="36983">MPKPSVLIVGAGALGIVTGYHLSLAGAGVHFLVRPNRLPALQEPQVLYCYDDHELKRFSEFKAHGSIDDAMSRGYDFVLITLDGATCRGTEGTALLKALGRALHDTRAIAVINGVGVREYCRDTMGLPDERVIEGTMGLLSYQTDRVTLPLNPPTDPARLAQASIGYRHMGKNPGFLVIKRLAAPARAFAKLYNRSGISKCQEINEKLFATFSSSIFVVMAMFDIAGWPHADGLARDTELMKLGSAAMKEVMRLPEHGLPGKIGSLFMSPRQIAKTNAKMERECLPVDYTAFNKFHHGGKVREQDMQVLQRCLHSGQAQDKAMPALTELLRRYEAAA</sequence>
<dbReference type="InterPro" id="IPR013332">
    <property type="entry name" value="KPR_N"/>
</dbReference>
<accession>A0ABT2I606</accession>
<evidence type="ECO:0000313" key="3">
    <source>
        <dbReference type="Proteomes" id="UP001165583"/>
    </source>
</evidence>
<evidence type="ECO:0000259" key="1">
    <source>
        <dbReference type="Pfam" id="PF02558"/>
    </source>
</evidence>
<comment type="caution">
    <text evidence="2">The sequence shown here is derived from an EMBL/GenBank/DDBJ whole genome shotgun (WGS) entry which is preliminary data.</text>
</comment>
<evidence type="ECO:0000313" key="2">
    <source>
        <dbReference type="EMBL" id="MCT2400241.1"/>
    </source>
</evidence>
<keyword evidence="3" id="KW-1185">Reference proteome</keyword>
<gene>
    <name evidence="2" type="ORF">NZK81_11815</name>
</gene>
<proteinExistence type="predicted"/>
<dbReference type="EMBL" id="JANZXA010000007">
    <property type="protein sequence ID" value="MCT2400241.1"/>
    <property type="molecule type" value="Genomic_DNA"/>
</dbReference>
<protein>
    <recommendedName>
        <fullName evidence="1">Ketopantoate reductase N-terminal domain-containing protein</fullName>
    </recommendedName>
</protein>
<organism evidence="2 3">
    <name type="scientific">Novosphingobium mangrovi</name>
    <name type="common">ex Huang et al. 2023</name>
    <dbReference type="NCBI Taxonomy" id="2976432"/>
    <lineage>
        <taxon>Bacteria</taxon>
        <taxon>Pseudomonadati</taxon>
        <taxon>Pseudomonadota</taxon>
        <taxon>Alphaproteobacteria</taxon>
        <taxon>Sphingomonadales</taxon>
        <taxon>Sphingomonadaceae</taxon>
        <taxon>Novosphingobium</taxon>
    </lineage>
</organism>